<feature type="domain" description="MacB-like periplasmic core" evidence="9">
    <location>
        <begin position="106"/>
        <end position="326"/>
    </location>
</feature>
<keyword evidence="5 7" id="KW-0472">Membrane</keyword>
<feature type="transmembrane region" description="Helical" evidence="7">
    <location>
        <begin position="417"/>
        <end position="436"/>
    </location>
</feature>
<dbReference type="EMBL" id="MH908884">
    <property type="protein sequence ID" value="AYM52785.1"/>
    <property type="molecule type" value="Genomic_DNA"/>
</dbReference>
<sequence>MAPRRAPPFRRLLRPFAGLEEDVDEELRLHLELSAEALQRREGLDAREAKDEALRRFGDVARVRQACVALDRQKERQMKLGELVESVVQDVVYAVRSLLRSPGFALVAVLTLALGIGANTALFSVVRGVLLRPLPYPEAERLARVYPSNPSESIERGAISPLDLDDWRARQKSFEALGGWWGAPGMSGVDLLGEGTPEDLTSAYVTGDVFSLLGTPPLLGRTLQPEDMVDGRNQVVVLSHGLWQRRFGGERTILGRSLNLDGKPITVVGVMPPSFVFPNEETQVWLPTTLIPENGIPRRRAVRWLNVVGRLKPGVSLETGRAELARISQELAREHAASNAKWTGASAQTLQDSVVGEMRVALLVLLGAVALILLIACANLANLLLARATVRARELAVRAALGASPGRIVRQLLTESLLLALVGGLLGLLFAYWGAAGLVQLAAGQLPRADEVRLDGAVLLFALGVSLATGLLFGLLPALRAGSPRLAALLHGAGRSVGGAGARLRSGLVVAEVALAVMLAAGAGLATRSLVKLLQVDPGFQPEGAAVVTFGIPENIQEQENGSTRYRQQVLEAVRAAPGVRVVGGAKSLPLDGEGEPFAWGLPDRPAADTAGYVRAETTMVSTDYFRALGTPLLQGRDFLDSDDGSERAPLVVIVNQAFVRRYLPGKDPVGQTLLLHSPDNRATVVGVVGDIRQAGLAQPAEPAAYVHYPQVGRSRMNLVVRGEGKPLELAARVREAIWSVNRQQTITRISSLEEISGRAIARPRLLAVLLGLFAGLGLLLGAVGIYGVLAYSVSQRRQEFGVRMALGARPGAVLGLVLQRGMLLALAGVMLGLAGAFGLSRVMASVLHGVAPTDPVTFGAVALLLLGVALLACYLPARRVLGVDPALALRAE</sequence>
<comment type="subcellular location">
    <subcellularLocation>
        <location evidence="1">Cell membrane</location>
        <topology evidence="1">Multi-pass membrane protein</topology>
    </subcellularLocation>
</comment>
<keyword evidence="3 7" id="KW-0812">Transmembrane</keyword>
<evidence type="ECO:0000256" key="7">
    <source>
        <dbReference type="SAM" id="Phobius"/>
    </source>
</evidence>
<feature type="transmembrane region" description="Helical" evidence="7">
    <location>
        <begin position="824"/>
        <end position="845"/>
    </location>
</feature>
<evidence type="ECO:0000259" key="8">
    <source>
        <dbReference type="Pfam" id="PF02687"/>
    </source>
</evidence>
<dbReference type="NCBIfam" id="TIGR03434">
    <property type="entry name" value="ADOP"/>
    <property type="match status" value="1"/>
</dbReference>
<dbReference type="InterPro" id="IPR050250">
    <property type="entry name" value="Macrolide_Exporter_MacB"/>
</dbReference>
<feature type="domain" description="MacB-like periplasmic core" evidence="9">
    <location>
        <begin position="605"/>
        <end position="722"/>
    </location>
</feature>
<keyword evidence="2" id="KW-1003">Cell membrane</keyword>
<name>A0A3S7UVJ6_9BACT</name>
<feature type="transmembrane region" description="Helical" evidence="7">
    <location>
        <begin position="104"/>
        <end position="126"/>
    </location>
</feature>
<dbReference type="InterPro" id="IPR017800">
    <property type="entry name" value="ADOP"/>
</dbReference>
<feature type="domain" description="ABC3 transporter permease C-terminal" evidence="8">
    <location>
        <begin position="368"/>
        <end position="481"/>
    </location>
</feature>
<dbReference type="PANTHER" id="PTHR30572:SF4">
    <property type="entry name" value="ABC TRANSPORTER PERMEASE YTRF"/>
    <property type="match status" value="1"/>
</dbReference>
<evidence type="ECO:0000256" key="3">
    <source>
        <dbReference type="ARBA" id="ARBA00022692"/>
    </source>
</evidence>
<evidence type="ECO:0008006" key="11">
    <source>
        <dbReference type="Google" id="ProtNLM"/>
    </source>
</evidence>
<feature type="transmembrane region" description="Helical" evidence="7">
    <location>
        <begin position="456"/>
        <end position="476"/>
    </location>
</feature>
<dbReference type="InterPro" id="IPR003838">
    <property type="entry name" value="ABC3_permease_C"/>
</dbReference>
<dbReference type="InterPro" id="IPR047928">
    <property type="entry name" value="Perm_prefix_1"/>
</dbReference>
<feature type="transmembrane region" description="Helical" evidence="7">
    <location>
        <begin position="766"/>
        <end position="789"/>
    </location>
</feature>
<protein>
    <recommendedName>
        <fullName evidence="11">Permease</fullName>
    </recommendedName>
</protein>
<proteinExistence type="inferred from homology"/>
<evidence type="ECO:0000313" key="10">
    <source>
        <dbReference type="EMBL" id="AYM52785.1"/>
    </source>
</evidence>
<evidence type="ECO:0000259" key="9">
    <source>
        <dbReference type="Pfam" id="PF12704"/>
    </source>
</evidence>
<evidence type="ECO:0000256" key="6">
    <source>
        <dbReference type="ARBA" id="ARBA00038076"/>
    </source>
</evidence>
<dbReference type="InterPro" id="IPR025857">
    <property type="entry name" value="MacB_PCD"/>
</dbReference>
<evidence type="ECO:0000256" key="2">
    <source>
        <dbReference type="ARBA" id="ARBA00022475"/>
    </source>
</evidence>
<organism evidence="10">
    <name type="scientific">Simulacricoccus ruber</name>
    <dbReference type="NCBI Taxonomy" id="2303410"/>
    <lineage>
        <taxon>Bacteria</taxon>
        <taxon>Pseudomonadati</taxon>
        <taxon>Myxococcota</taxon>
        <taxon>Myxococcia</taxon>
        <taxon>Myxococcales</taxon>
        <taxon>Cystobacterineae</taxon>
        <taxon>Myxococcaceae</taxon>
        <taxon>Simulacricoccus</taxon>
    </lineage>
</organism>
<dbReference type="GO" id="GO:0005886">
    <property type="term" value="C:plasma membrane"/>
    <property type="evidence" value="ECO:0007669"/>
    <property type="project" value="UniProtKB-SubCell"/>
</dbReference>
<accession>A0A3S7UVJ6</accession>
<evidence type="ECO:0000256" key="1">
    <source>
        <dbReference type="ARBA" id="ARBA00004651"/>
    </source>
</evidence>
<evidence type="ECO:0000256" key="5">
    <source>
        <dbReference type="ARBA" id="ARBA00023136"/>
    </source>
</evidence>
<feature type="domain" description="ABC3 transporter permease C-terminal" evidence="8">
    <location>
        <begin position="773"/>
        <end position="885"/>
    </location>
</feature>
<dbReference type="AlphaFoldDB" id="A0A3S7UVJ6"/>
<dbReference type="NCBIfam" id="NF038403">
    <property type="entry name" value="perm_prefix_1"/>
    <property type="match status" value="1"/>
</dbReference>
<reference evidence="10" key="1">
    <citation type="journal article" date="2018" name="J. Ind. Microbiol. Biotechnol.">
        <title>Genome mining reveals uncommon alkylpyrones as type III PKS products from myxobacteria.</title>
        <authorList>
            <person name="Hug J.J."/>
            <person name="Panter F."/>
            <person name="Krug D."/>
            <person name="Muller R."/>
        </authorList>
    </citation>
    <scope>NUCLEOTIDE SEQUENCE</scope>
    <source>
        <strain evidence="10">MCy10636</strain>
    </source>
</reference>
<dbReference type="Pfam" id="PF02687">
    <property type="entry name" value="FtsX"/>
    <property type="match status" value="2"/>
</dbReference>
<dbReference type="PANTHER" id="PTHR30572">
    <property type="entry name" value="MEMBRANE COMPONENT OF TRANSPORTER-RELATED"/>
    <property type="match status" value="1"/>
</dbReference>
<feature type="transmembrane region" description="Helical" evidence="7">
    <location>
        <begin position="360"/>
        <end position="385"/>
    </location>
</feature>
<keyword evidence="4 7" id="KW-1133">Transmembrane helix</keyword>
<evidence type="ECO:0000256" key="4">
    <source>
        <dbReference type="ARBA" id="ARBA00022989"/>
    </source>
</evidence>
<dbReference type="Pfam" id="PF12704">
    <property type="entry name" value="MacB_PCD"/>
    <property type="match status" value="2"/>
</dbReference>
<dbReference type="GO" id="GO:0022857">
    <property type="term" value="F:transmembrane transporter activity"/>
    <property type="evidence" value="ECO:0007669"/>
    <property type="project" value="TreeGrafter"/>
</dbReference>
<feature type="transmembrane region" description="Helical" evidence="7">
    <location>
        <begin position="857"/>
        <end position="876"/>
    </location>
</feature>
<comment type="similarity">
    <text evidence="6">Belongs to the ABC-4 integral membrane protein family.</text>
</comment>